<dbReference type="Pfam" id="PF05940">
    <property type="entry name" value="NnrS"/>
    <property type="match status" value="1"/>
</dbReference>
<feature type="transmembrane region" description="Helical" evidence="1">
    <location>
        <begin position="167"/>
        <end position="190"/>
    </location>
</feature>
<feature type="transmembrane region" description="Helical" evidence="1">
    <location>
        <begin position="82"/>
        <end position="102"/>
    </location>
</feature>
<keyword evidence="1" id="KW-0472">Membrane</keyword>
<dbReference type="AlphaFoldDB" id="A0A0U3FN79"/>
<feature type="transmembrane region" description="Helical" evidence="1">
    <location>
        <begin position="355"/>
        <end position="376"/>
    </location>
</feature>
<feature type="transmembrane region" description="Helical" evidence="1">
    <location>
        <begin position="261"/>
        <end position="285"/>
    </location>
</feature>
<evidence type="ECO:0000313" key="3">
    <source>
        <dbReference type="Proteomes" id="UP000064921"/>
    </source>
</evidence>
<dbReference type="InterPro" id="IPR010266">
    <property type="entry name" value="NnrS"/>
</dbReference>
<dbReference type="EMBL" id="CP013068">
    <property type="protein sequence ID" value="ALV27630.1"/>
    <property type="molecule type" value="Genomic_DNA"/>
</dbReference>
<feature type="transmembrane region" description="Helical" evidence="1">
    <location>
        <begin position="202"/>
        <end position="224"/>
    </location>
</feature>
<dbReference type="KEGG" id="pphr:APZ00_11600"/>
<keyword evidence="1" id="KW-1133">Transmembrane helix</keyword>
<feature type="transmembrane region" description="Helical" evidence="1">
    <location>
        <begin position="137"/>
        <end position="155"/>
    </location>
</feature>
<evidence type="ECO:0000256" key="1">
    <source>
        <dbReference type="SAM" id="Phobius"/>
    </source>
</evidence>
<name>A0A0U3FN79_9HYPH</name>
<protein>
    <submittedName>
        <fullName evidence="2">NnrS family protein</fullName>
    </submittedName>
</protein>
<feature type="transmembrane region" description="Helical" evidence="1">
    <location>
        <begin position="230"/>
        <end position="249"/>
    </location>
</feature>
<gene>
    <name evidence="2" type="ORF">APZ00_11600</name>
</gene>
<feature type="transmembrane region" description="Helical" evidence="1">
    <location>
        <begin position="291"/>
        <end position="310"/>
    </location>
</feature>
<feature type="transmembrane region" description="Helical" evidence="1">
    <location>
        <begin position="48"/>
        <end position="70"/>
    </location>
</feature>
<evidence type="ECO:0000313" key="2">
    <source>
        <dbReference type="EMBL" id="ALV27630.1"/>
    </source>
</evidence>
<proteinExistence type="predicted"/>
<accession>A0A0U3FN79</accession>
<keyword evidence="1" id="KW-0812">Transmembrane</keyword>
<dbReference type="eggNOG" id="COG3213">
    <property type="taxonomic scope" value="Bacteria"/>
</dbReference>
<feature type="transmembrane region" description="Helical" evidence="1">
    <location>
        <begin position="14"/>
        <end position="36"/>
    </location>
</feature>
<sequence length="387" mass="40440">MTSPHWLSGGFRPFFFLGALAMAASVLMWVPVYSGLFSLPTLFVPRDWHVHTLIFGGVMAIIAGFGLTAVANWTGRPPVSGALLLALVLLWLAGRVAVTFGAPLGPGPVAVLDVLFPLSLAAVMAREVIAARNLRNLKIAAVIGLLALADLGFHLEAAQTGVADVSLRASLSLVILLILMIGGRIIPAFTRNWLNARKAAKLPVIFNKADAAVMVLSGAALALWTVLPDALATAVLMLLAGAGQIWRLTRWCGFAARREPLLLILHIGHLILALGFLAVPCAALLPQIGDATASVHLWTAGAIGIMTLAVMTRASRGHSGHPLTADRLDLAIFALVILGTIARVASPHAGDAARALLDTAALAWAGAYLAFAAGYARRLLLPPAKAG</sequence>
<dbReference type="STRING" id="121719.APZ00_11600"/>
<dbReference type="Proteomes" id="UP000064921">
    <property type="component" value="Chromosome"/>
</dbReference>
<feature type="transmembrane region" description="Helical" evidence="1">
    <location>
        <begin position="108"/>
        <end position="125"/>
    </location>
</feature>
<feature type="transmembrane region" description="Helical" evidence="1">
    <location>
        <begin position="330"/>
        <end position="349"/>
    </location>
</feature>
<organism evidence="2 3">
    <name type="scientific">Pannonibacter phragmitetus</name>
    <dbReference type="NCBI Taxonomy" id="121719"/>
    <lineage>
        <taxon>Bacteria</taxon>
        <taxon>Pseudomonadati</taxon>
        <taxon>Pseudomonadota</taxon>
        <taxon>Alphaproteobacteria</taxon>
        <taxon>Hyphomicrobiales</taxon>
        <taxon>Stappiaceae</taxon>
        <taxon>Pannonibacter</taxon>
    </lineage>
</organism>
<keyword evidence="3" id="KW-1185">Reference proteome</keyword>
<reference evidence="2 3" key="1">
    <citation type="submission" date="2015-10" db="EMBL/GenBank/DDBJ databases">
        <title>The world's first case of liver abscess caused by Pannonibacter phragmitetus.</title>
        <authorList>
            <person name="Ming D."/>
            <person name="Wang M."/>
            <person name="Zhou Y."/>
            <person name="Jiang T."/>
            <person name="Hu S."/>
        </authorList>
    </citation>
    <scope>NUCLEOTIDE SEQUENCE [LARGE SCALE GENOMIC DNA]</scope>
    <source>
        <strain evidence="2 3">31801</strain>
    </source>
</reference>
<dbReference type="RefSeq" id="WP_058898989.1">
    <property type="nucleotide sequence ID" value="NZ_CP013068.1"/>
</dbReference>